<sequence>MESLVWADRGQQLQVEPSDNEAQVRCMGASRLGSLQLPPTIYSIWVQVRGSSWVEAREGKFRLRRGDWIAFERDSRPSIQSDRHGVCIGLGLGAEMLQAASEMAEPGLYPGRGHLQLHEARMFLDLWRSAVRRLEAAPTLNTAATIGAMRPLLLKLASMQSEMSANIPMCPGRSRRRKRQVFGRLQRAHMYLYGNRDRVVRISELAELTSFSSWYFSKTFHGLYGESPQSASARMRLEQAAEMLRDSQMMVGEVAAASGFDNCCSFARAFRARYQTSATSYRKAATLTGRAGSAKS</sequence>
<dbReference type="PROSITE" id="PS00041">
    <property type="entry name" value="HTH_ARAC_FAMILY_1"/>
    <property type="match status" value="1"/>
</dbReference>
<dbReference type="Proteomes" id="UP000593932">
    <property type="component" value="Chromosome"/>
</dbReference>
<dbReference type="InterPro" id="IPR018060">
    <property type="entry name" value="HTH_AraC"/>
</dbReference>
<dbReference type="PANTHER" id="PTHR46796">
    <property type="entry name" value="HTH-TYPE TRANSCRIPTIONAL ACTIVATOR RHAS-RELATED"/>
    <property type="match status" value="1"/>
</dbReference>
<evidence type="ECO:0000313" key="5">
    <source>
        <dbReference type="EMBL" id="QOW22575.1"/>
    </source>
</evidence>
<feature type="domain" description="HTH araC/xylS-type" evidence="4">
    <location>
        <begin position="186"/>
        <end position="284"/>
    </location>
</feature>
<evidence type="ECO:0000256" key="3">
    <source>
        <dbReference type="ARBA" id="ARBA00023163"/>
    </source>
</evidence>
<dbReference type="RefSeq" id="WP_194035072.1">
    <property type="nucleotide sequence ID" value="NZ_CP063657.1"/>
</dbReference>
<dbReference type="PROSITE" id="PS01124">
    <property type="entry name" value="HTH_ARAC_FAMILY_2"/>
    <property type="match status" value="1"/>
</dbReference>
<dbReference type="SMART" id="SM00342">
    <property type="entry name" value="HTH_ARAC"/>
    <property type="match status" value="1"/>
</dbReference>
<keyword evidence="1" id="KW-0805">Transcription regulation</keyword>
<dbReference type="Gene3D" id="1.10.10.60">
    <property type="entry name" value="Homeodomain-like"/>
    <property type="match status" value="2"/>
</dbReference>
<evidence type="ECO:0000259" key="4">
    <source>
        <dbReference type="PROSITE" id="PS01124"/>
    </source>
</evidence>
<organism evidence="5 6">
    <name type="scientific">Novilysobacter avium</name>
    <dbReference type="NCBI Taxonomy" id="2781023"/>
    <lineage>
        <taxon>Bacteria</taxon>
        <taxon>Pseudomonadati</taxon>
        <taxon>Pseudomonadota</taxon>
        <taxon>Gammaproteobacteria</taxon>
        <taxon>Lysobacterales</taxon>
        <taxon>Lysobacteraceae</taxon>
        <taxon>Novilysobacter</taxon>
    </lineage>
</organism>
<evidence type="ECO:0000256" key="1">
    <source>
        <dbReference type="ARBA" id="ARBA00023015"/>
    </source>
</evidence>
<dbReference type="PANTHER" id="PTHR46796:SF7">
    <property type="entry name" value="ARAC FAMILY TRANSCRIPTIONAL REGULATOR"/>
    <property type="match status" value="1"/>
</dbReference>
<protein>
    <submittedName>
        <fullName evidence="5">Helix-turn-helix transcriptional regulator</fullName>
    </submittedName>
</protein>
<keyword evidence="2" id="KW-0238">DNA-binding</keyword>
<dbReference type="InterPro" id="IPR018062">
    <property type="entry name" value="HTH_AraC-typ_CS"/>
</dbReference>
<dbReference type="SUPFAM" id="SSF46689">
    <property type="entry name" value="Homeodomain-like"/>
    <property type="match status" value="2"/>
</dbReference>
<evidence type="ECO:0000313" key="6">
    <source>
        <dbReference type="Proteomes" id="UP000593932"/>
    </source>
</evidence>
<reference evidence="5 6" key="1">
    <citation type="submission" date="2020-10" db="EMBL/GenBank/DDBJ databases">
        <title>complete genome sequencing of Lysobacter sp. H23M41.</title>
        <authorList>
            <person name="Bae J.-W."/>
            <person name="Lee S.-Y."/>
        </authorList>
    </citation>
    <scope>NUCLEOTIDE SEQUENCE [LARGE SCALE GENOMIC DNA]</scope>
    <source>
        <strain evidence="5 6">H23M41</strain>
    </source>
</reference>
<evidence type="ECO:0000256" key="2">
    <source>
        <dbReference type="ARBA" id="ARBA00023125"/>
    </source>
</evidence>
<dbReference type="InterPro" id="IPR050204">
    <property type="entry name" value="AraC_XylS_family_regulators"/>
</dbReference>
<accession>A0A7S6ULR0</accession>
<dbReference type="EMBL" id="CP063657">
    <property type="protein sequence ID" value="QOW22575.1"/>
    <property type="molecule type" value="Genomic_DNA"/>
</dbReference>
<keyword evidence="3" id="KW-0804">Transcription</keyword>
<dbReference type="InterPro" id="IPR009057">
    <property type="entry name" value="Homeodomain-like_sf"/>
</dbReference>
<keyword evidence="6" id="KW-1185">Reference proteome</keyword>
<name>A0A7S6ULR0_9GAMM</name>
<proteinExistence type="predicted"/>
<dbReference type="Pfam" id="PF12833">
    <property type="entry name" value="HTH_18"/>
    <property type="match status" value="1"/>
</dbReference>
<gene>
    <name evidence="5" type="ORF">INQ42_02965</name>
</gene>